<dbReference type="EMBL" id="JMIU01000001">
    <property type="protein sequence ID" value="KDN96635.1"/>
    <property type="molecule type" value="Genomic_DNA"/>
</dbReference>
<evidence type="ECO:0000256" key="7">
    <source>
        <dbReference type="ARBA" id="ARBA00023014"/>
    </source>
</evidence>
<sequence>MPPQNNSFSKSATDASVYEFPLNKWVTPRSLPELVKTCREAFSNKQSVTMRAGGTSLGGQAIGSEVLIDVSKHLTQILDYRPERKEVVVEPGVIQDDLNAYVKANGLRFAPDTSTSNRAMIGGMIGNNSCGSYSVYYGTTREHVKSVEVILSDGSEVIFEDLTTEELAHKQTLDTLEGHLYRGVMSMLEEHGDTILENFPDASIKRRNTGYALDELYRHHQPFNPHGKPFNLTPLICGSEGTLAVVKSARLGLVEAPKHRQLICAHYHSVREAMQVVPEFLQFHPAAIELIDRPTLEGTKDNKALQPNRFWIQDDPAAVLVVELFDDCLDSLNARLRICQAWLAEKGSYATPIIDAADSDKVWSIRKAGLGLLMGKITRQKAVAVIEDAAVPVAKLPDYYHDVEQMMAELGVGCIYYGHASVGLIHIRPELDLATEKGRQLFEEIAKRNSKLVKSYRGAISGEHGDGRIRAPFIKEQVGETVYQCLVNLKRLFDPQNLLNPGVIIGDMPITQNLRAARQPQATLTTGFDWSNDLSLMDAVEKCNGAAACRKSTGTMCPSYQATREENYSTRGRSNLLRFALTEPNPQTALSNAELQDALEMCLGCKACHSECPANVDMARLKAEVLYQTGKMSLSRLALKYYGFLMRVGSVFPRIYNQVQNLGWVKRLMNVDSRRALPTLSNLELSRWWQTTDNASKDNCQRVWLLCDLYSRYQESEVGQAAILTLHKLGCDVQPIFLEASPRALISQGLLDGARKALLDINRQLSAVQENDWIVGIEPSEVLVWRDEAQALMKAETQTWQILLFEEAVLKLAEKGELPFQALTRKVKVHTHCHQKSLAKEADVAKALSLIPALEVERIASGCCGMSGEFGYRHYDVSKKIAEQSLLPAIEEGDALIVATGTSCRHQLDDFSSKQGLHSAQVFLQALQDIEWSSAGRR</sequence>
<dbReference type="PANTHER" id="PTHR11748:SF119">
    <property type="entry name" value="D-2-HYDROXYGLUTARATE DEHYDROGENASE"/>
    <property type="match status" value="1"/>
</dbReference>
<evidence type="ECO:0000259" key="9">
    <source>
        <dbReference type="PROSITE" id="PS51387"/>
    </source>
</evidence>
<dbReference type="Pfam" id="PF01565">
    <property type="entry name" value="FAD_binding_4"/>
    <property type="match status" value="1"/>
</dbReference>
<keyword evidence="3" id="KW-0479">Metal-binding</keyword>
<dbReference type="Gene3D" id="3.30.465.10">
    <property type="match status" value="1"/>
</dbReference>
<dbReference type="Gene3D" id="3.30.70.2740">
    <property type="match status" value="1"/>
</dbReference>
<evidence type="ECO:0000313" key="10">
    <source>
        <dbReference type="EMBL" id="KDN96635.1"/>
    </source>
</evidence>
<comment type="cofactor">
    <cofactor evidence="1">
        <name>FAD</name>
        <dbReference type="ChEBI" id="CHEBI:57692"/>
    </cofactor>
</comment>
<dbReference type="SUPFAM" id="SSF56176">
    <property type="entry name" value="FAD-binding/transporter-associated domain-like"/>
    <property type="match status" value="1"/>
</dbReference>
<dbReference type="InterPro" id="IPR017900">
    <property type="entry name" value="4Fe4S_Fe_S_CS"/>
</dbReference>
<dbReference type="GO" id="GO:0004458">
    <property type="term" value="F:D-lactate dehydrogenase (cytochrome) activity"/>
    <property type="evidence" value="ECO:0007669"/>
    <property type="project" value="TreeGrafter"/>
</dbReference>
<proteinExistence type="predicted"/>
<dbReference type="AlphaFoldDB" id="A0A067A2Q7"/>
<keyword evidence="11" id="KW-1185">Reference proteome</keyword>
<accession>A0A067A2Q7</accession>
<dbReference type="PANTHER" id="PTHR11748">
    <property type="entry name" value="D-LACTATE DEHYDROGENASE"/>
    <property type="match status" value="1"/>
</dbReference>
<name>A0A067A2Q7_HYDMR</name>
<keyword evidence="5" id="KW-0560">Oxidoreductase</keyword>
<keyword evidence="6" id="KW-0408">Iron</keyword>
<dbReference type="Pfam" id="PF02754">
    <property type="entry name" value="CCG"/>
    <property type="match status" value="1"/>
</dbReference>
<evidence type="ECO:0000313" key="11">
    <source>
        <dbReference type="Proteomes" id="UP000027341"/>
    </source>
</evidence>
<dbReference type="GO" id="GO:1903457">
    <property type="term" value="P:lactate catabolic process"/>
    <property type="evidence" value="ECO:0007669"/>
    <property type="project" value="TreeGrafter"/>
</dbReference>
<keyword evidence="4" id="KW-0274">FAD</keyword>
<dbReference type="PROSITE" id="PS00198">
    <property type="entry name" value="4FE4S_FER_1"/>
    <property type="match status" value="1"/>
</dbReference>
<feature type="domain" description="4Fe-4S ferredoxin-type" evidence="8">
    <location>
        <begin position="591"/>
        <end position="624"/>
    </location>
</feature>
<dbReference type="InterPro" id="IPR016171">
    <property type="entry name" value="Vanillyl_alc_oxidase_C-sub2"/>
</dbReference>
<dbReference type="InterPro" id="IPR006094">
    <property type="entry name" value="Oxid_FAD_bind_N"/>
</dbReference>
<gene>
    <name evidence="10" type="ORF">EI16_10310</name>
</gene>
<dbReference type="STRING" id="28885.EI16_10310"/>
<evidence type="ECO:0000256" key="1">
    <source>
        <dbReference type="ARBA" id="ARBA00001974"/>
    </source>
</evidence>
<dbReference type="SUPFAM" id="SSF46548">
    <property type="entry name" value="alpha-helical ferredoxin"/>
    <property type="match status" value="1"/>
</dbReference>
<dbReference type="GO" id="GO:0051536">
    <property type="term" value="F:iron-sulfur cluster binding"/>
    <property type="evidence" value="ECO:0007669"/>
    <property type="project" value="UniProtKB-KW"/>
</dbReference>
<dbReference type="Gene3D" id="1.10.45.10">
    <property type="entry name" value="Vanillyl-alcohol Oxidase, Chain A, domain 4"/>
    <property type="match status" value="1"/>
</dbReference>
<evidence type="ECO:0000256" key="5">
    <source>
        <dbReference type="ARBA" id="ARBA00023002"/>
    </source>
</evidence>
<dbReference type="GO" id="GO:0008720">
    <property type="term" value="F:D-lactate dehydrogenase (NAD+) activity"/>
    <property type="evidence" value="ECO:0007669"/>
    <property type="project" value="TreeGrafter"/>
</dbReference>
<dbReference type="PROSITE" id="PS51387">
    <property type="entry name" value="FAD_PCMH"/>
    <property type="match status" value="1"/>
</dbReference>
<dbReference type="InterPro" id="IPR017896">
    <property type="entry name" value="4Fe4S_Fe-S-bd"/>
</dbReference>
<dbReference type="InterPro" id="IPR016169">
    <property type="entry name" value="FAD-bd_PCMH_sub2"/>
</dbReference>
<dbReference type="GO" id="GO:0071949">
    <property type="term" value="F:FAD binding"/>
    <property type="evidence" value="ECO:0007669"/>
    <property type="project" value="InterPro"/>
</dbReference>
<dbReference type="Gene3D" id="1.10.1060.10">
    <property type="entry name" value="Alpha-helical ferredoxin"/>
    <property type="match status" value="1"/>
</dbReference>
<dbReference type="InterPro" id="IPR036318">
    <property type="entry name" value="FAD-bd_PCMH-like_sf"/>
</dbReference>
<protein>
    <submittedName>
        <fullName evidence="10">Lactate dehydrogenase</fullName>
    </submittedName>
</protein>
<evidence type="ECO:0000256" key="4">
    <source>
        <dbReference type="ARBA" id="ARBA00022827"/>
    </source>
</evidence>
<dbReference type="InterPro" id="IPR009051">
    <property type="entry name" value="Helical_ferredxn"/>
</dbReference>
<dbReference type="RefSeq" id="WP_029913199.1">
    <property type="nucleotide sequence ID" value="NZ_AP020335.1"/>
</dbReference>
<dbReference type="InterPro" id="IPR004017">
    <property type="entry name" value="Cys_rich_dom"/>
</dbReference>
<keyword evidence="7" id="KW-0411">Iron-sulfur</keyword>
<evidence type="ECO:0000256" key="2">
    <source>
        <dbReference type="ARBA" id="ARBA00022630"/>
    </source>
</evidence>
<keyword evidence="2" id="KW-0285">Flavoprotein</keyword>
<dbReference type="PROSITE" id="PS51379">
    <property type="entry name" value="4FE4S_FER_2"/>
    <property type="match status" value="1"/>
</dbReference>
<dbReference type="Pfam" id="PF02913">
    <property type="entry name" value="FAD-oxidase_C"/>
    <property type="match status" value="1"/>
</dbReference>
<feature type="domain" description="FAD-binding PCMH-type" evidence="9">
    <location>
        <begin position="18"/>
        <end position="256"/>
    </location>
</feature>
<organism evidence="10 11">
    <name type="scientific">Hydrogenovibrio marinus</name>
    <dbReference type="NCBI Taxonomy" id="28885"/>
    <lineage>
        <taxon>Bacteria</taxon>
        <taxon>Pseudomonadati</taxon>
        <taxon>Pseudomonadota</taxon>
        <taxon>Gammaproteobacteria</taxon>
        <taxon>Thiotrichales</taxon>
        <taxon>Piscirickettsiaceae</taxon>
        <taxon>Hydrogenovibrio</taxon>
    </lineage>
</organism>
<dbReference type="Pfam" id="PF13183">
    <property type="entry name" value="Fer4_8"/>
    <property type="match status" value="1"/>
</dbReference>
<dbReference type="InterPro" id="IPR016164">
    <property type="entry name" value="FAD-linked_Oxase-like_C"/>
</dbReference>
<comment type="caution">
    <text evidence="10">The sequence shown here is derived from an EMBL/GenBank/DDBJ whole genome shotgun (WGS) entry which is preliminary data.</text>
</comment>
<evidence type="ECO:0000256" key="6">
    <source>
        <dbReference type="ARBA" id="ARBA00023004"/>
    </source>
</evidence>
<evidence type="ECO:0000259" key="8">
    <source>
        <dbReference type="PROSITE" id="PS51379"/>
    </source>
</evidence>
<dbReference type="InterPro" id="IPR016166">
    <property type="entry name" value="FAD-bd_PCMH"/>
</dbReference>
<dbReference type="GO" id="GO:0046872">
    <property type="term" value="F:metal ion binding"/>
    <property type="evidence" value="ECO:0007669"/>
    <property type="project" value="UniProtKB-KW"/>
</dbReference>
<reference evidence="10 11" key="1">
    <citation type="submission" date="2014-04" db="EMBL/GenBank/DDBJ databases">
        <title>Draft genome sequence of Hydrogenovibrio marinus MH-110, a model organism for aerobic H2 metabolism.</title>
        <authorList>
            <person name="Cha H.J."/>
            <person name="Jo B.H."/>
            <person name="Hwang B.H."/>
        </authorList>
    </citation>
    <scope>NUCLEOTIDE SEQUENCE [LARGE SCALE GENOMIC DNA]</scope>
    <source>
        <strain evidence="10 11">MH-110</strain>
    </source>
</reference>
<dbReference type="SUPFAM" id="SSF55103">
    <property type="entry name" value="FAD-linked oxidases, C-terminal domain"/>
    <property type="match status" value="1"/>
</dbReference>
<evidence type="ECO:0000256" key="3">
    <source>
        <dbReference type="ARBA" id="ARBA00022723"/>
    </source>
</evidence>
<dbReference type="Proteomes" id="UP000027341">
    <property type="component" value="Unassembled WGS sequence"/>
</dbReference>
<dbReference type="InterPro" id="IPR004113">
    <property type="entry name" value="FAD-bd_oxidored_4_C"/>
</dbReference>